<protein>
    <submittedName>
        <fullName evidence="4">Uncharacterized protein LOC111105221</fullName>
    </submittedName>
</protein>
<dbReference type="Pfam" id="PF00643">
    <property type="entry name" value="zf-B_box"/>
    <property type="match status" value="1"/>
</dbReference>
<keyword evidence="3" id="KW-1185">Reference proteome</keyword>
<dbReference type="GO" id="GO:0008270">
    <property type="term" value="F:zinc ion binding"/>
    <property type="evidence" value="ECO:0007669"/>
    <property type="project" value="UniProtKB-KW"/>
</dbReference>
<evidence type="ECO:0000256" key="1">
    <source>
        <dbReference type="PROSITE-ProRule" id="PRU00024"/>
    </source>
</evidence>
<dbReference type="Gene3D" id="2.120.10.30">
    <property type="entry name" value="TolB, C-terminal domain"/>
    <property type="match status" value="1"/>
</dbReference>
<name>A0A8B8AV79_CRAVI</name>
<evidence type="ECO:0000259" key="2">
    <source>
        <dbReference type="PROSITE" id="PS50119"/>
    </source>
</evidence>
<dbReference type="OrthoDB" id="6082856at2759"/>
<dbReference type="InterPro" id="IPR050952">
    <property type="entry name" value="TRIM-NHL_E3_ligases"/>
</dbReference>
<gene>
    <name evidence="4" type="primary">LOC111105221</name>
</gene>
<dbReference type="PANTHER" id="PTHR24104:SF50">
    <property type="entry name" value="SMP-30_GLUCONOLACTONASE_LRE-LIKE REGION DOMAIN-CONTAINING PROTEIN"/>
    <property type="match status" value="1"/>
</dbReference>
<dbReference type="GeneID" id="111105221"/>
<dbReference type="GO" id="GO:0043161">
    <property type="term" value="P:proteasome-mediated ubiquitin-dependent protein catabolic process"/>
    <property type="evidence" value="ECO:0007669"/>
    <property type="project" value="TreeGrafter"/>
</dbReference>
<dbReference type="SUPFAM" id="SSF57845">
    <property type="entry name" value="B-box zinc-binding domain"/>
    <property type="match status" value="1"/>
</dbReference>
<keyword evidence="1" id="KW-0862">Zinc</keyword>
<evidence type="ECO:0000313" key="4">
    <source>
        <dbReference type="RefSeq" id="XP_022295095.1"/>
    </source>
</evidence>
<dbReference type="PANTHER" id="PTHR24104">
    <property type="entry name" value="E3 UBIQUITIN-PROTEIN LIGASE NHLRC1-RELATED"/>
    <property type="match status" value="1"/>
</dbReference>
<accession>A0A8B8AV79</accession>
<dbReference type="InterPro" id="IPR011042">
    <property type="entry name" value="6-blade_b-propeller_TolB-like"/>
</dbReference>
<dbReference type="KEGG" id="cvn:111105221"/>
<dbReference type="Proteomes" id="UP000694844">
    <property type="component" value="Chromosome 7"/>
</dbReference>
<dbReference type="AlphaFoldDB" id="A0A8B8AV79"/>
<keyword evidence="1" id="KW-0479">Metal-binding</keyword>
<evidence type="ECO:0000313" key="3">
    <source>
        <dbReference type="Proteomes" id="UP000694844"/>
    </source>
</evidence>
<dbReference type="RefSeq" id="XP_022295095.1">
    <property type="nucleotide sequence ID" value="XM_022439387.1"/>
</dbReference>
<dbReference type="GO" id="GO:0061630">
    <property type="term" value="F:ubiquitin protein ligase activity"/>
    <property type="evidence" value="ECO:0007669"/>
    <property type="project" value="TreeGrafter"/>
</dbReference>
<proteinExistence type="predicted"/>
<dbReference type="InterPro" id="IPR000315">
    <property type="entry name" value="Znf_B-box"/>
</dbReference>
<keyword evidence="1" id="KW-0863">Zinc-finger</keyword>
<dbReference type="SUPFAM" id="SSF63829">
    <property type="entry name" value="Calcium-dependent phosphotriesterase"/>
    <property type="match status" value="1"/>
</dbReference>
<reference evidence="4" key="1">
    <citation type="submission" date="2025-08" db="UniProtKB">
        <authorList>
            <consortium name="RefSeq"/>
        </authorList>
    </citation>
    <scope>IDENTIFICATION</scope>
    <source>
        <tissue evidence="4">Whole sample</tissue>
    </source>
</reference>
<dbReference type="GO" id="GO:0000209">
    <property type="term" value="P:protein polyubiquitination"/>
    <property type="evidence" value="ECO:0007669"/>
    <property type="project" value="TreeGrafter"/>
</dbReference>
<dbReference type="PROSITE" id="PS50119">
    <property type="entry name" value="ZF_BBOX"/>
    <property type="match status" value="1"/>
</dbReference>
<dbReference type="Gene3D" id="3.30.160.60">
    <property type="entry name" value="Classic Zinc Finger"/>
    <property type="match status" value="1"/>
</dbReference>
<organism evidence="3 4">
    <name type="scientific">Crassostrea virginica</name>
    <name type="common">Eastern oyster</name>
    <dbReference type="NCBI Taxonomy" id="6565"/>
    <lineage>
        <taxon>Eukaryota</taxon>
        <taxon>Metazoa</taxon>
        <taxon>Spiralia</taxon>
        <taxon>Lophotrochozoa</taxon>
        <taxon>Mollusca</taxon>
        <taxon>Bivalvia</taxon>
        <taxon>Autobranchia</taxon>
        <taxon>Pteriomorphia</taxon>
        <taxon>Ostreida</taxon>
        <taxon>Ostreoidea</taxon>
        <taxon>Ostreidae</taxon>
        <taxon>Crassostrea</taxon>
    </lineage>
</organism>
<feature type="domain" description="B box-type" evidence="2">
    <location>
        <begin position="76"/>
        <end position="112"/>
    </location>
</feature>
<sequence>MLLIDFIKFFPSIMEPQGINREVDVKHCFHCHGDTVFYCHVCRQDLCQGCKEIHTISLDTKRHNVTVYRMKYNYLLNQELCLKHPNQKYEMFCESCDIPICINCMEHRAHQTIDFRTACETKRQQNKETKINIECKTLYEIGVLSAGFERDVNYDVRLFKKDIHDTLLAVVTKSQRLNDLIESILTDFNYKHRCLLQKFKITRYIENIQHYESRYELFANRPVQFLRLIKKTSIPQIQNTPKLSQHTVSFLSLGISLRDIMQLFCEIKVIKKGKRQVRNDRLLKLLLHPILKNSITVASVARYHHISLATSDRIWVSDDKNNLVLTDTATDNRIHFVPDSCGSCNGFHTVNTDDELIYITKNCRINKLSKDVQTTTEFIKRTSSHWEPQCVYYSPSTGFTLVGHWMWNLGENKDIGKVTWHSTNGQLERTIPYDNIDQTLLSYPCYITENQNGDVIVSDYLRGVVVMERDGRYRFTYTGPFPESKLEPCGICTDALSNILVCDGRTKTVQLINKDGQFLSNLLTTESPGLEKKFIPWSIGYALETHLLWVGSGSRFPNTSLLRYRHITRHHNQ</sequence>